<dbReference type="Pfam" id="PF21913">
    <property type="entry name" value="ORC6_2nd"/>
    <property type="match status" value="1"/>
</dbReference>
<sequence length="281" mass="31322">MNCQVKVGTSSPICVTEVNASTTDRIQYIIDIRKAEEYGRLSQVKCMALNKVTPTSEAVICLDLAASYMKMPLDKEYAIKLSGITKKLYLSNLKAMECLMGLERHLGLSELGVQYGCMEAVGVATQILERYKKSLPSAQQQDLDLSKPLFTTTALYSACRCLKIQVDQKLAASSGAKKAVFGRLSVQFQSFGQDICKEPTTKMAQKKIAPKKMAQKKAPKRLEPMENLEVVEEDCLPSSVKQQKKEDKAEEGKTEIGQNYEEWKRKILENALKSNAEKCDS</sequence>
<proteinExistence type="inferred from homology"/>
<dbReference type="Proteomes" id="UP000694546">
    <property type="component" value="Chromosome 14"/>
</dbReference>
<dbReference type="PANTHER" id="PTHR13394">
    <property type="entry name" value="ORIGIN RECOGNITION COMPLEX SUBUNIT 6"/>
    <property type="match status" value="1"/>
</dbReference>
<dbReference type="OMA" id="CNESTEQ"/>
<evidence type="ECO:0000313" key="9">
    <source>
        <dbReference type="Proteomes" id="UP000694546"/>
    </source>
</evidence>
<evidence type="ECO:0000259" key="6">
    <source>
        <dbReference type="Pfam" id="PF05460"/>
    </source>
</evidence>
<dbReference type="CTD" id="23594"/>
<keyword evidence="9" id="KW-1185">Reference proteome</keyword>
<dbReference type="InterPro" id="IPR020529">
    <property type="entry name" value="ORC6_met/pln"/>
</dbReference>
<evidence type="ECO:0000313" key="8">
    <source>
        <dbReference type="Ensembl" id="ENSGMOP00000009171.2"/>
    </source>
</evidence>
<dbReference type="InterPro" id="IPR054113">
    <property type="entry name" value="ORC6_cyclin-like_2nd"/>
</dbReference>
<dbReference type="AlphaFoldDB" id="A0A8C4ZC25"/>
<keyword evidence="3" id="KW-0235">DNA replication</keyword>
<gene>
    <name evidence="8" type="primary">orc6</name>
</gene>
<feature type="domain" description="ORC6 second cyclin-like" evidence="7">
    <location>
        <begin position="106"/>
        <end position="190"/>
    </location>
</feature>
<accession>A0A8C4ZC25</accession>
<evidence type="ECO:0000256" key="5">
    <source>
        <dbReference type="ARBA" id="ARBA00023242"/>
    </source>
</evidence>
<dbReference type="GeneTree" id="ENSGT00390000007370"/>
<dbReference type="GO" id="GO:0005664">
    <property type="term" value="C:nuclear origin of replication recognition complex"/>
    <property type="evidence" value="ECO:0007669"/>
    <property type="project" value="InterPro"/>
</dbReference>
<evidence type="ECO:0000256" key="2">
    <source>
        <dbReference type="ARBA" id="ARBA00010840"/>
    </source>
</evidence>
<evidence type="ECO:0000256" key="4">
    <source>
        <dbReference type="ARBA" id="ARBA00023125"/>
    </source>
</evidence>
<comment type="subcellular location">
    <subcellularLocation>
        <location evidence="1">Nucleus</location>
    </subcellularLocation>
</comment>
<dbReference type="GO" id="GO:0003677">
    <property type="term" value="F:DNA binding"/>
    <property type="evidence" value="ECO:0007669"/>
    <property type="project" value="UniProtKB-KW"/>
</dbReference>
<dbReference type="Pfam" id="PF05460">
    <property type="entry name" value="ORC6"/>
    <property type="match status" value="1"/>
</dbReference>
<reference evidence="8" key="1">
    <citation type="submission" date="2025-08" db="UniProtKB">
        <authorList>
            <consortium name="Ensembl"/>
        </authorList>
    </citation>
    <scope>IDENTIFICATION</scope>
</reference>
<dbReference type="PANTHER" id="PTHR13394:SF0">
    <property type="entry name" value="ORIGIN RECOGNITION COMPLEX SUBUNIT 6"/>
    <property type="match status" value="1"/>
</dbReference>
<evidence type="ECO:0000256" key="1">
    <source>
        <dbReference type="ARBA" id="ARBA00004123"/>
    </source>
</evidence>
<keyword evidence="5" id="KW-0539">Nucleus</keyword>
<protein>
    <recommendedName>
        <fullName evidence="10">Origin recognition complex subunit 6</fullName>
    </recommendedName>
</protein>
<evidence type="ECO:0000259" key="7">
    <source>
        <dbReference type="Pfam" id="PF21913"/>
    </source>
</evidence>
<name>A0A8C4ZC25_GADMO</name>
<dbReference type="Gene3D" id="1.10.472.10">
    <property type="entry name" value="Cyclin-like"/>
    <property type="match status" value="1"/>
</dbReference>
<comment type="similarity">
    <text evidence="2">Belongs to the ORC6 family.</text>
</comment>
<dbReference type="GO" id="GO:0006270">
    <property type="term" value="P:DNA replication initiation"/>
    <property type="evidence" value="ECO:0007669"/>
    <property type="project" value="TreeGrafter"/>
</dbReference>
<dbReference type="CDD" id="cd11583">
    <property type="entry name" value="Orc6_mid"/>
    <property type="match status" value="1"/>
</dbReference>
<dbReference type="Ensembl" id="ENSGMOT00000009421.2">
    <property type="protein sequence ID" value="ENSGMOP00000009171.2"/>
    <property type="gene ID" value="ENSGMOG00000008564.2"/>
</dbReference>
<reference evidence="8" key="2">
    <citation type="submission" date="2025-09" db="UniProtKB">
        <authorList>
            <consortium name="Ensembl"/>
        </authorList>
    </citation>
    <scope>IDENTIFICATION</scope>
</reference>
<feature type="domain" description="ORC6 first cyclin-like" evidence="6">
    <location>
        <begin position="32"/>
        <end position="101"/>
    </location>
</feature>
<dbReference type="InterPro" id="IPR008721">
    <property type="entry name" value="ORC6_cyclin_first"/>
</dbReference>
<evidence type="ECO:0000256" key="3">
    <source>
        <dbReference type="ARBA" id="ARBA00022705"/>
    </source>
</evidence>
<evidence type="ECO:0008006" key="10">
    <source>
        <dbReference type="Google" id="ProtNLM"/>
    </source>
</evidence>
<keyword evidence="4" id="KW-0238">DNA-binding</keyword>
<organism evidence="8 9">
    <name type="scientific">Gadus morhua</name>
    <name type="common">Atlantic cod</name>
    <dbReference type="NCBI Taxonomy" id="8049"/>
    <lineage>
        <taxon>Eukaryota</taxon>
        <taxon>Metazoa</taxon>
        <taxon>Chordata</taxon>
        <taxon>Craniata</taxon>
        <taxon>Vertebrata</taxon>
        <taxon>Euteleostomi</taxon>
        <taxon>Actinopterygii</taxon>
        <taxon>Neopterygii</taxon>
        <taxon>Teleostei</taxon>
        <taxon>Neoteleostei</taxon>
        <taxon>Acanthomorphata</taxon>
        <taxon>Zeiogadaria</taxon>
        <taxon>Gadariae</taxon>
        <taxon>Gadiformes</taxon>
        <taxon>Gadoidei</taxon>
        <taxon>Gadidae</taxon>
        <taxon>Gadus</taxon>
    </lineage>
</organism>